<evidence type="ECO:0000256" key="8">
    <source>
        <dbReference type="ARBA" id="ARBA00023014"/>
    </source>
</evidence>
<dbReference type="SUPFAM" id="SSF102114">
    <property type="entry name" value="Radical SAM enzymes"/>
    <property type="match status" value="1"/>
</dbReference>
<dbReference type="InterPro" id="IPR000385">
    <property type="entry name" value="MoaA_NifB_PqqE_Fe-S-bd_CS"/>
</dbReference>
<keyword evidence="7" id="KW-0408">Iron</keyword>
<dbReference type="InterPro" id="IPR013483">
    <property type="entry name" value="MoaA"/>
</dbReference>
<dbReference type="Pfam" id="PF06463">
    <property type="entry name" value="Mob_synth_C"/>
    <property type="match status" value="1"/>
</dbReference>
<dbReference type="Gene3D" id="3.20.20.70">
    <property type="entry name" value="Aldolase class I"/>
    <property type="match status" value="1"/>
</dbReference>
<dbReference type="GO" id="GO:0061799">
    <property type="term" value="F:cyclic pyranopterin monophosphate synthase activity"/>
    <property type="evidence" value="ECO:0007669"/>
    <property type="project" value="TreeGrafter"/>
</dbReference>
<evidence type="ECO:0000256" key="9">
    <source>
        <dbReference type="ARBA" id="ARBA00023134"/>
    </source>
</evidence>
<evidence type="ECO:0000313" key="15">
    <source>
        <dbReference type="Proteomes" id="UP000013085"/>
    </source>
</evidence>
<dbReference type="GO" id="GO:0006777">
    <property type="term" value="P:Mo-molybdopterin cofactor biosynthetic process"/>
    <property type="evidence" value="ECO:0007669"/>
    <property type="project" value="UniProtKB-KW"/>
</dbReference>
<dbReference type="SFLD" id="SFLDG01383">
    <property type="entry name" value="cyclic_pyranopterin_phosphate"/>
    <property type="match status" value="1"/>
</dbReference>
<dbReference type="PANTHER" id="PTHR22960:SF0">
    <property type="entry name" value="MOLYBDENUM COFACTOR BIOSYNTHESIS PROTEIN 1"/>
    <property type="match status" value="1"/>
</dbReference>
<dbReference type="PANTHER" id="PTHR22960">
    <property type="entry name" value="MOLYBDOPTERIN COFACTOR SYNTHESIS PROTEIN A"/>
    <property type="match status" value="1"/>
</dbReference>
<evidence type="ECO:0000256" key="10">
    <source>
        <dbReference type="ARBA" id="ARBA00023150"/>
    </source>
</evidence>
<organism evidence="14 15">
    <name type="scientific">[Clostridium] clostridioforme 90A8</name>
    <dbReference type="NCBI Taxonomy" id="999408"/>
    <lineage>
        <taxon>Bacteria</taxon>
        <taxon>Bacillati</taxon>
        <taxon>Bacillota</taxon>
        <taxon>Clostridia</taxon>
        <taxon>Lachnospirales</taxon>
        <taxon>Lachnospiraceae</taxon>
        <taxon>Enterocloster</taxon>
    </lineage>
</organism>
<evidence type="ECO:0000256" key="4">
    <source>
        <dbReference type="ARBA" id="ARBA00022691"/>
    </source>
</evidence>
<reference evidence="14 15" key="1">
    <citation type="submission" date="2013-01" db="EMBL/GenBank/DDBJ databases">
        <title>The Genome Sequence of Clostridium clostridioforme 90A8.</title>
        <authorList>
            <consortium name="The Broad Institute Genome Sequencing Platform"/>
            <person name="Earl A."/>
            <person name="Ward D."/>
            <person name="Feldgarden M."/>
            <person name="Gevers D."/>
            <person name="Courvalin P."/>
            <person name="Lambert T."/>
            <person name="Walker B."/>
            <person name="Young S.K."/>
            <person name="Zeng Q."/>
            <person name="Gargeya S."/>
            <person name="Fitzgerald M."/>
            <person name="Haas B."/>
            <person name="Abouelleil A."/>
            <person name="Alvarado L."/>
            <person name="Arachchi H.M."/>
            <person name="Berlin A.M."/>
            <person name="Chapman S.B."/>
            <person name="Dewar J."/>
            <person name="Goldberg J."/>
            <person name="Griggs A."/>
            <person name="Gujja S."/>
            <person name="Hansen M."/>
            <person name="Howarth C."/>
            <person name="Imamovic A."/>
            <person name="Larimer J."/>
            <person name="McCowan C."/>
            <person name="Murphy C."/>
            <person name="Neiman D."/>
            <person name="Pearson M."/>
            <person name="Priest M."/>
            <person name="Roberts A."/>
            <person name="Saif S."/>
            <person name="Shea T."/>
            <person name="Sisk P."/>
            <person name="Sykes S."/>
            <person name="Wortman J."/>
            <person name="Nusbaum C."/>
            <person name="Birren B."/>
        </authorList>
    </citation>
    <scope>NUCLEOTIDE SEQUENCE [LARGE SCALE GENOMIC DNA]</scope>
    <source>
        <strain evidence="14 15">90A8</strain>
    </source>
</reference>
<dbReference type="CDD" id="cd21117">
    <property type="entry name" value="Twitch_MoaA"/>
    <property type="match status" value="1"/>
</dbReference>
<keyword evidence="5" id="KW-0479">Metal-binding</keyword>
<dbReference type="GO" id="GO:0051539">
    <property type="term" value="F:4 iron, 4 sulfur cluster binding"/>
    <property type="evidence" value="ECO:0007669"/>
    <property type="project" value="UniProtKB-KW"/>
</dbReference>
<dbReference type="SFLD" id="SFLDG01386">
    <property type="entry name" value="main_SPASM_domain-containing"/>
    <property type="match status" value="1"/>
</dbReference>
<dbReference type="AlphaFoldDB" id="A0A0E2H8W4"/>
<dbReference type="RefSeq" id="WP_002593452.1">
    <property type="nucleotide sequence ID" value="NZ_KB850978.1"/>
</dbReference>
<dbReference type="PATRIC" id="fig|999408.3.peg.3439"/>
<keyword evidence="9" id="KW-0342">GTP-binding</keyword>
<keyword evidence="4" id="KW-0949">S-adenosyl-L-methionine</keyword>
<evidence type="ECO:0000256" key="7">
    <source>
        <dbReference type="ARBA" id="ARBA00023004"/>
    </source>
</evidence>
<dbReference type="UniPathway" id="UPA00344"/>
<feature type="domain" description="Radical SAM core" evidence="13">
    <location>
        <begin position="7"/>
        <end position="238"/>
    </location>
</feature>
<dbReference type="NCBIfam" id="TIGR02666">
    <property type="entry name" value="moaA"/>
    <property type="match status" value="1"/>
</dbReference>
<accession>A0A0E2H8W4</accession>
<dbReference type="Pfam" id="PF04055">
    <property type="entry name" value="Radical_SAM"/>
    <property type="match status" value="1"/>
</dbReference>
<dbReference type="EMBL" id="AGYR01000036">
    <property type="protein sequence ID" value="ENZ12898.1"/>
    <property type="molecule type" value="Genomic_DNA"/>
</dbReference>
<evidence type="ECO:0000256" key="5">
    <source>
        <dbReference type="ARBA" id="ARBA00022723"/>
    </source>
</evidence>
<keyword evidence="6" id="KW-0547">Nucleotide-binding</keyword>
<comment type="cofactor">
    <cofactor evidence="1">
        <name>[4Fe-4S] cluster</name>
        <dbReference type="ChEBI" id="CHEBI:49883"/>
    </cofactor>
</comment>
<keyword evidence="11" id="KW-0456">Lyase</keyword>
<dbReference type="PROSITE" id="PS01305">
    <property type="entry name" value="MOAA_NIFB_PQQE"/>
    <property type="match status" value="1"/>
</dbReference>
<dbReference type="CDD" id="cd01335">
    <property type="entry name" value="Radical_SAM"/>
    <property type="match status" value="1"/>
</dbReference>
<name>A0A0E2H8W4_9FIRM</name>
<sequence>MSNMKDALGRTIDYMRISVTDRCNLRCKYCMPYGVECVPRWDILSLEEIRAVGICAASLGIRHIKVTGGEPLVRRDCCQLVKQLKSIPGIEKVTITTNGVLLERYLDDLTEAGIDGINISLDTLDRDLYQRITGTDALGTVTEAVRRACAMPLSVKINAVSIDFSQMDEEHREAGQDGWRQMVELAREYPVDVRFIEMMPIGYGRNFKTINHQELLEEMMKAYPCMEEDDRVHGFGPAVYYRIPGFKGSIGLISAIHGKFCSGCNRVRLTSQGYLKPCLCYEDGVDLRRILRKGQERPREEGHYRWPYAGCPSDGELQRELRKAMEQAVLRKPAAHCFERPGQVTEAHNMIAIGG</sequence>
<dbReference type="InterPro" id="IPR010505">
    <property type="entry name" value="MoaA_twitch"/>
</dbReference>
<dbReference type="SFLD" id="SFLDS00029">
    <property type="entry name" value="Radical_SAM"/>
    <property type="match status" value="1"/>
</dbReference>
<dbReference type="InterPro" id="IPR006638">
    <property type="entry name" value="Elp3/MiaA/NifB-like_rSAM"/>
</dbReference>
<keyword evidence="8" id="KW-0411">Iron-sulfur</keyword>
<keyword evidence="3" id="KW-0004">4Fe-4S</keyword>
<gene>
    <name evidence="14" type="ORF">HMPREF1090_03177</name>
</gene>
<evidence type="ECO:0000256" key="3">
    <source>
        <dbReference type="ARBA" id="ARBA00022485"/>
    </source>
</evidence>
<evidence type="ECO:0000256" key="12">
    <source>
        <dbReference type="ARBA" id="ARBA00048697"/>
    </source>
</evidence>
<dbReference type="GO" id="GO:0061798">
    <property type="term" value="F:GTP 3',8'-cyclase activity"/>
    <property type="evidence" value="ECO:0007669"/>
    <property type="project" value="UniProtKB-EC"/>
</dbReference>
<dbReference type="GO" id="GO:0046872">
    <property type="term" value="F:metal ion binding"/>
    <property type="evidence" value="ECO:0007669"/>
    <property type="project" value="UniProtKB-KW"/>
</dbReference>
<protein>
    <recommendedName>
        <fullName evidence="2">GTP 3',8-cyclase</fullName>
        <ecNumber evidence="2">4.1.99.22</ecNumber>
    </recommendedName>
</protein>
<dbReference type="HOGENOM" id="CLU_009273_0_1_9"/>
<dbReference type="Proteomes" id="UP000013085">
    <property type="component" value="Unassembled WGS sequence"/>
</dbReference>
<comment type="catalytic activity">
    <reaction evidence="12">
        <text>GTP + AH2 + S-adenosyl-L-methionine = (8S)-3',8-cyclo-7,8-dihydroguanosine 5'-triphosphate + 5'-deoxyadenosine + L-methionine + A + H(+)</text>
        <dbReference type="Rhea" id="RHEA:49576"/>
        <dbReference type="ChEBI" id="CHEBI:13193"/>
        <dbReference type="ChEBI" id="CHEBI:15378"/>
        <dbReference type="ChEBI" id="CHEBI:17319"/>
        <dbReference type="ChEBI" id="CHEBI:17499"/>
        <dbReference type="ChEBI" id="CHEBI:37565"/>
        <dbReference type="ChEBI" id="CHEBI:57844"/>
        <dbReference type="ChEBI" id="CHEBI:59789"/>
        <dbReference type="ChEBI" id="CHEBI:131766"/>
        <dbReference type="EC" id="4.1.99.22"/>
    </reaction>
</comment>
<dbReference type="InterPro" id="IPR050105">
    <property type="entry name" value="MoCo_biosynth_MoaA/MoaC"/>
</dbReference>
<dbReference type="EC" id="4.1.99.22" evidence="2"/>
<evidence type="ECO:0000256" key="11">
    <source>
        <dbReference type="ARBA" id="ARBA00023239"/>
    </source>
</evidence>
<dbReference type="InterPro" id="IPR013785">
    <property type="entry name" value="Aldolase_TIM"/>
</dbReference>
<evidence type="ECO:0000313" key="14">
    <source>
        <dbReference type="EMBL" id="ENZ12898.1"/>
    </source>
</evidence>
<evidence type="ECO:0000256" key="1">
    <source>
        <dbReference type="ARBA" id="ARBA00001966"/>
    </source>
</evidence>
<evidence type="ECO:0000256" key="6">
    <source>
        <dbReference type="ARBA" id="ARBA00022741"/>
    </source>
</evidence>
<evidence type="ECO:0000259" key="13">
    <source>
        <dbReference type="PROSITE" id="PS51918"/>
    </source>
</evidence>
<dbReference type="InterPro" id="IPR007197">
    <property type="entry name" value="rSAM"/>
</dbReference>
<dbReference type="InterPro" id="IPR040064">
    <property type="entry name" value="MoaA-like"/>
</dbReference>
<dbReference type="PROSITE" id="PS51918">
    <property type="entry name" value="RADICAL_SAM"/>
    <property type="match status" value="1"/>
</dbReference>
<dbReference type="SFLD" id="SFLDG01067">
    <property type="entry name" value="SPASM/twitch_domain_containing"/>
    <property type="match status" value="1"/>
</dbReference>
<dbReference type="SMART" id="SM00729">
    <property type="entry name" value="Elp3"/>
    <property type="match status" value="1"/>
</dbReference>
<dbReference type="GO" id="GO:0005525">
    <property type="term" value="F:GTP binding"/>
    <property type="evidence" value="ECO:0007669"/>
    <property type="project" value="UniProtKB-KW"/>
</dbReference>
<proteinExistence type="predicted"/>
<evidence type="ECO:0000256" key="2">
    <source>
        <dbReference type="ARBA" id="ARBA00012167"/>
    </source>
</evidence>
<comment type="caution">
    <text evidence="14">The sequence shown here is derived from an EMBL/GenBank/DDBJ whole genome shotgun (WGS) entry which is preliminary data.</text>
</comment>
<dbReference type="InterPro" id="IPR058240">
    <property type="entry name" value="rSAM_sf"/>
</dbReference>
<keyword evidence="10" id="KW-0501">Molybdenum cofactor biosynthesis</keyword>